<evidence type="ECO:0000256" key="12">
    <source>
        <dbReference type="SAM" id="Phobius"/>
    </source>
</evidence>
<keyword evidence="8" id="KW-0675">Receptor</keyword>
<keyword evidence="5 12" id="KW-1133">Transmembrane helix</keyword>
<keyword evidence="10" id="KW-1071">Ligand-gated ion channel</keyword>
<feature type="domain" description="Ionotropic glutamate receptor L-glutamate and glycine-binding" evidence="13">
    <location>
        <begin position="57"/>
        <end position="117"/>
    </location>
</feature>
<gene>
    <name evidence="14" type="ORF">V5799_006907</name>
</gene>
<dbReference type="SUPFAM" id="SSF53850">
    <property type="entry name" value="Periplasmic binding protein-like II"/>
    <property type="match status" value="1"/>
</dbReference>
<dbReference type="Proteomes" id="UP001321473">
    <property type="component" value="Unassembled WGS sequence"/>
</dbReference>
<sequence>MPASQLANFRRLDGGELFLSTKKILMKHSGYWVRDGEHNHKVSPLRPMCQGTLLFPPYLDVIQQDGHIVLTGVVGNVLMLIIEALKLQATFTLPPDGTYGVRLPDGNWTGKMGMLIRNEADLSPGPLAITSSRVKVANPSFPWAYENMIIFAARPLRFTTNVFGFVSAFSEAVWLAIAATLLSLALLLACIVPKTAIGGNHRAAARRSPLRSHRWCRAVGTLVRPLLSQGYIQSYSPRYPLWCERSEAFLAEFEALPL</sequence>
<dbReference type="SMART" id="SM00918">
    <property type="entry name" value="Lig_chan-Glu_bd"/>
    <property type="match status" value="1"/>
</dbReference>
<keyword evidence="7 12" id="KW-0472">Membrane</keyword>
<keyword evidence="6" id="KW-0406">Ion transport</keyword>
<dbReference type="EMBL" id="JARKHS020026460">
    <property type="protein sequence ID" value="KAK8766319.1"/>
    <property type="molecule type" value="Genomic_DNA"/>
</dbReference>
<accession>A0AAQ4DV29</accession>
<feature type="transmembrane region" description="Helical" evidence="12">
    <location>
        <begin position="172"/>
        <end position="192"/>
    </location>
</feature>
<dbReference type="PANTHER" id="PTHR42643">
    <property type="entry name" value="IONOTROPIC RECEPTOR 20A-RELATED"/>
    <property type="match status" value="1"/>
</dbReference>
<reference evidence="14 15" key="1">
    <citation type="journal article" date="2023" name="Arcadia Sci">
        <title>De novo assembly of a long-read Amblyomma americanum tick genome.</title>
        <authorList>
            <person name="Chou S."/>
            <person name="Poskanzer K.E."/>
            <person name="Rollins M."/>
            <person name="Thuy-Boun P.S."/>
        </authorList>
    </citation>
    <scope>NUCLEOTIDE SEQUENCE [LARGE SCALE GENOMIC DNA]</scope>
    <source>
        <strain evidence="14">F_SG_1</strain>
        <tissue evidence="14">Salivary glands</tissue>
    </source>
</reference>
<dbReference type="GO" id="GO:0005886">
    <property type="term" value="C:plasma membrane"/>
    <property type="evidence" value="ECO:0007669"/>
    <property type="project" value="UniProtKB-SubCell"/>
</dbReference>
<evidence type="ECO:0000256" key="6">
    <source>
        <dbReference type="ARBA" id="ARBA00023065"/>
    </source>
</evidence>
<organism evidence="14 15">
    <name type="scientific">Amblyomma americanum</name>
    <name type="common">Lone star tick</name>
    <dbReference type="NCBI Taxonomy" id="6943"/>
    <lineage>
        <taxon>Eukaryota</taxon>
        <taxon>Metazoa</taxon>
        <taxon>Ecdysozoa</taxon>
        <taxon>Arthropoda</taxon>
        <taxon>Chelicerata</taxon>
        <taxon>Arachnida</taxon>
        <taxon>Acari</taxon>
        <taxon>Parasitiformes</taxon>
        <taxon>Ixodida</taxon>
        <taxon>Ixodoidea</taxon>
        <taxon>Ixodidae</taxon>
        <taxon>Amblyomminae</taxon>
        <taxon>Amblyomma</taxon>
    </lineage>
</organism>
<dbReference type="Gene3D" id="3.40.190.10">
    <property type="entry name" value="Periplasmic binding protein-like II"/>
    <property type="match status" value="1"/>
</dbReference>
<evidence type="ECO:0000313" key="15">
    <source>
        <dbReference type="Proteomes" id="UP001321473"/>
    </source>
</evidence>
<protein>
    <recommendedName>
        <fullName evidence="13">Ionotropic glutamate receptor L-glutamate and glycine-binding domain-containing protein</fullName>
    </recommendedName>
</protein>
<evidence type="ECO:0000256" key="10">
    <source>
        <dbReference type="ARBA" id="ARBA00023286"/>
    </source>
</evidence>
<dbReference type="Pfam" id="PF10613">
    <property type="entry name" value="Lig_chan-Glu_bd"/>
    <property type="match status" value="1"/>
</dbReference>
<keyword evidence="2" id="KW-0813">Transport</keyword>
<dbReference type="InterPro" id="IPR052192">
    <property type="entry name" value="Insect_Ionotropic_Sensory_Rcpt"/>
</dbReference>
<evidence type="ECO:0000256" key="8">
    <source>
        <dbReference type="ARBA" id="ARBA00023170"/>
    </source>
</evidence>
<dbReference type="AlphaFoldDB" id="A0AAQ4DV29"/>
<keyword evidence="9" id="KW-0325">Glycoprotein</keyword>
<evidence type="ECO:0000256" key="7">
    <source>
        <dbReference type="ARBA" id="ARBA00023136"/>
    </source>
</evidence>
<evidence type="ECO:0000256" key="4">
    <source>
        <dbReference type="ARBA" id="ARBA00022692"/>
    </source>
</evidence>
<proteinExistence type="predicted"/>
<evidence type="ECO:0000313" key="14">
    <source>
        <dbReference type="EMBL" id="KAK8766319.1"/>
    </source>
</evidence>
<comment type="caution">
    <text evidence="14">The sequence shown here is derived from an EMBL/GenBank/DDBJ whole genome shotgun (WGS) entry which is preliminary data.</text>
</comment>
<comment type="subcellular location">
    <subcellularLocation>
        <location evidence="1">Cell membrane</location>
        <topology evidence="1">Multi-pass membrane protein</topology>
    </subcellularLocation>
</comment>
<evidence type="ECO:0000256" key="5">
    <source>
        <dbReference type="ARBA" id="ARBA00022989"/>
    </source>
</evidence>
<evidence type="ECO:0000256" key="3">
    <source>
        <dbReference type="ARBA" id="ARBA00022475"/>
    </source>
</evidence>
<dbReference type="InterPro" id="IPR019594">
    <property type="entry name" value="Glu/Gly-bd"/>
</dbReference>
<evidence type="ECO:0000256" key="2">
    <source>
        <dbReference type="ARBA" id="ARBA00022448"/>
    </source>
</evidence>
<keyword evidence="15" id="KW-1185">Reference proteome</keyword>
<dbReference type="GO" id="GO:0015276">
    <property type="term" value="F:ligand-gated monoatomic ion channel activity"/>
    <property type="evidence" value="ECO:0007669"/>
    <property type="project" value="InterPro"/>
</dbReference>
<name>A0AAQ4DV29_AMBAM</name>
<keyword evidence="11" id="KW-0407">Ion channel</keyword>
<evidence type="ECO:0000259" key="13">
    <source>
        <dbReference type="SMART" id="SM00918"/>
    </source>
</evidence>
<evidence type="ECO:0000256" key="9">
    <source>
        <dbReference type="ARBA" id="ARBA00023180"/>
    </source>
</evidence>
<evidence type="ECO:0000256" key="1">
    <source>
        <dbReference type="ARBA" id="ARBA00004651"/>
    </source>
</evidence>
<dbReference type="PANTHER" id="PTHR42643:SF38">
    <property type="entry name" value="IONOTROPIC RECEPTOR 100A"/>
    <property type="match status" value="1"/>
</dbReference>
<keyword evidence="4 12" id="KW-0812">Transmembrane</keyword>
<evidence type="ECO:0000256" key="11">
    <source>
        <dbReference type="ARBA" id="ARBA00023303"/>
    </source>
</evidence>
<keyword evidence="3" id="KW-1003">Cell membrane</keyword>